<protein>
    <submittedName>
        <fullName evidence="2">Uncharacterized protein</fullName>
    </submittedName>
</protein>
<dbReference type="KEGG" id="muh:HYN43_023145"/>
<keyword evidence="3" id="KW-1185">Reference proteome</keyword>
<dbReference type="EMBL" id="CP032869">
    <property type="protein sequence ID" value="AYL98006.1"/>
    <property type="molecule type" value="Genomic_DNA"/>
</dbReference>
<reference evidence="2 3" key="1">
    <citation type="submission" date="2018-10" db="EMBL/GenBank/DDBJ databases">
        <title>Genome sequencing of Mucilaginibacter sp. HYN0043.</title>
        <authorList>
            <person name="Kim M."/>
            <person name="Yi H."/>
        </authorList>
    </citation>
    <scope>NUCLEOTIDE SEQUENCE [LARGE SCALE GENOMIC DNA]</scope>
    <source>
        <strain evidence="2 3">HYN0043</strain>
    </source>
</reference>
<organism evidence="2 3">
    <name type="scientific">Mucilaginibacter celer</name>
    <dbReference type="NCBI Taxonomy" id="2305508"/>
    <lineage>
        <taxon>Bacteria</taxon>
        <taxon>Pseudomonadati</taxon>
        <taxon>Bacteroidota</taxon>
        <taxon>Sphingobacteriia</taxon>
        <taxon>Sphingobacteriales</taxon>
        <taxon>Sphingobacteriaceae</taxon>
        <taxon>Mucilaginibacter</taxon>
    </lineage>
</organism>
<dbReference type="Proteomes" id="UP000270046">
    <property type="component" value="Chromosome"/>
</dbReference>
<dbReference type="OrthoDB" id="792335at2"/>
<name>A0A494VQY2_9SPHI</name>
<feature type="signal peptide" evidence="1">
    <location>
        <begin position="1"/>
        <end position="20"/>
    </location>
</feature>
<keyword evidence="1" id="KW-0732">Signal</keyword>
<sequence length="240" mass="26348">MKKTILPVILFFALTLNSYAQDKKVAVVTFYAVKQIDVGGFGNAAQLAVKLADDPNFNVAPMLTNFHDQFFNDYAKSFPFQLLPEDQIINNDAYKAYVPVGEEATSGVLKDTHNLPYNGYKIVLPLMGHANEKNLLGIFNQADGVMKVYINFSLSQIGFGGMGVVKVTAFANIALFNKDGEKVFSIKEDARSKSSSPLIGGVPVMTPEKILPMCESALTELMNDLQKDMPKIIKKANAKL</sequence>
<evidence type="ECO:0000256" key="1">
    <source>
        <dbReference type="SAM" id="SignalP"/>
    </source>
</evidence>
<evidence type="ECO:0000313" key="3">
    <source>
        <dbReference type="Proteomes" id="UP000270046"/>
    </source>
</evidence>
<gene>
    <name evidence="2" type="ORF">HYN43_023145</name>
</gene>
<accession>A0A494VQY2</accession>
<dbReference type="RefSeq" id="WP_119406288.1">
    <property type="nucleotide sequence ID" value="NZ_CP032869.1"/>
</dbReference>
<feature type="chain" id="PRO_5019853987" evidence="1">
    <location>
        <begin position="21"/>
        <end position="240"/>
    </location>
</feature>
<proteinExistence type="predicted"/>
<dbReference type="AlphaFoldDB" id="A0A494VQY2"/>
<evidence type="ECO:0000313" key="2">
    <source>
        <dbReference type="EMBL" id="AYL98006.1"/>
    </source>
</evidence>